<gene>
    <name evidence="2" type="ORF">C0169_02165</name>
    <name evidence="1" type="ORF">C0190_07310</name>
</gene>
<reference evidence="3 4" key="1">
    <citation type="submission" date="2018-01" db="EMBL/GenBank/DDBJ databases">
        <title>Metagenomic assembled genomes from two thermal pools in the Uzon Caldera, Kamchatka, Russia.</title>
        <authorList>
            <person name="Wilkins L."/>
            <person name="Ettinger C."/>
        </authorList>
    </citation>
    <scope>NUCLEOTIDE SEQUENCE [LARGE SCALE GENOMIC DNA]</scope>
    <source>
        <strain evidence="2">ARK-04</strain>
        <strain evidence="1">ZAV-08</strain>
    </source>
</reference>
<dbReference type="EMBL" id="PNIK01000106">
    <property type="protein sequence ID" value="PMP64953.1"/>
    <property type="molecule type" value="Genomic_DNA"/>
</dbReference>
<evidence type="ECO:0000313" key="2">
    <source>
        <dbReference type="EMBL" id="PMP97734.1"/>
    </source>
</evidence>
<protein>
    <submittedName>
        <fullName evidence="2">Uncharacterized protein</fullName>
    </submittedName>
</protein>
<comment type="caution">
    <text evidence="2">The sequence shown here is derived from an EMBL/GenBank/DDBJ whole genome shotgun (WGS) entry which is preliminary data.</text>
</comment>
<evidence type="ECO:0000313" key="3">
    <source>
        <dbReference type="Proteomes" id="UP000235460"/>
    </source>
</evidence>
<proteinExistence type="predicted"/>
<sequence length="129" mass="14992">MKIDSRFIFPINFTAESVTSKRGESLFEEYFKAILSEIEKKEFLEKTQKERFNLVYQKLEESSKLLESIINKELDATSSETIGDFILAQALEINKILDTLPESSLKSFLKDWTFFIGIEAQKIKQGFYS</sequence>
<dbReference type="AlphaFoldDB" id="A0A2N7QFP2"/>
<accession>A0A2N7QFP2</accession>
<dbReference type="EMBL" id="PNJD01000134">
    <property type="protein sequence ID" value="PMP97734.1"/>
    <property type="molecule type" value="Genomic_DNA"/>
</dbReference>
<dbReference type="Proteomes" id="UP000235619">
    <property type="component" value="Unassembled WGS sequence"/>
</dbReference>
<name>A0A2N7QFP2_9BACT</name>
<organism evidence="2 4">
    <name type="scientific">Thermodesulfobacterium geofontis</name>
    <dbReference type="NCBI Taxonomy" id="1295609"/>
    <lineage>
        <taxon>Bacteria</taxon>
        <taxon>Pseudomonadati</taxon>
        <taxon>Thermodesulfobacteriota</taxon>
        <taxon>Thermodesulfobacteria</taxon>
        <taxon>Thermodesulfobacteriales</taxon>
        <taxon>Thermodesulfobacteriaceae</taxon>
        <taxon>Thermodesulfobacterium</taxon>
    </lineage>
</organism>
<evidence type="ECO:0000313" key="1">
    <source>
        <dbReference type="EMBL" id="PMP64953.1"/>
    </source>
</evidence>
<dbReference type="Proteomes" id="UP000235460">
    <property type="component" value="Unassembled WGS sequence"/>
</dbReference>
<evidence type="ECO:0000313" key="4">
    <source>
        <dbReference type="Proteomes" id="UP000235619"/>
    </source>
</evidence>